<proteinExistence type="predicted"/>
<name>A0AAF3FNF1_9BILA</name>
<reference evidence="3" key="1">
    <citation type="submission" date="2024-02" db="UniProtKB">
        <authorList>
            <consortium name="WormBaseParasite"/>
        </authorList>
    </citation>
    <scope>IDENTIFICATION</scope>
</reference>
<dbReference type="PANTHER" id="PTHR24020">
    <property type="entry name" value="COLLAGEN ALPHA"/>
    <property type="match status" value="1"/>
</dbReference>
<dbReference type="InterPro" id="IPR050525">
    <property type="entry name" value="ECM_Assembly_Org"/>
</dbReference>
<evidence type="ECO:0000313" key="2">
    <source>
        <dbReference type="Proteomes" id="UP000887575"/>
    </source>
</evidence>
<dbReference type="Gene3D" id="3.40.50.410">
    <property type="entry name" value="von Willebrand factor, type A domain"/>
    <property type="match status" value="3"/>
</dbReference>
<protein>
    <recommendedName>
        <fullName evidence="1">VWFA domain-containing protein</fullName>
    </recommendedName>
</protein>
<evidence type="ECO:0000313" key="3">
    <source>
        <dbReference type="WBParaSite" id="MBELARI_LOCUS7209"/>
    </source>
</evidence>
<organism evidence="2 3">
    <name type="scientific">Mesorhabditis belari</name>
    <dbReference type="NCBI Taxonomy" id="2138241"/>
    <lineage>
        <taxon>Eukaryota</taxon>
        <taxon>Metazoa</taxon>
        <taxon>Ecdysozoa</taxon>
        <taxon>Nematoda</taxon>
        <taxon>Chromadorea</taxon>
        <taxon>Rhabditida</taxon>
        <taxon>Rhabditina</taxon>
        <taxon>Rhabditomorpha</taxon>
        <taxon>Rhabditoidea</taxon>
        <taxon>Rhabditidae</taxon>
        <taxon>Mesorhabditinae</taxon>
        <taxon>Mesorhabditis</taxon>
    </lineage>
</organism>
<dbReference type="Proteomes" id="UP000887575">
    <property type="component" value="Unassembled WGS sequence"/>
</dbReference>
<sequence length="860" mass="96333">MPLNLFASLQTFLQKFAGHFTIGPDKCHFAIVLFDSEGIQKVYEFTEGQDLATVLDHIKSLAPRNSDSFKTADYLTALNFIVNNISLTSNGKRKSTQSFATFLTASSDNNYSITDINLLNKTKSLYVTQVLCLDNGSIPTFAKQLASQETYAYNVDDLLDWSTSATGKKSPMQAFFADLQIENQMAVQKGILETTDVKADIIFVLDLANLNDNFNSMIQYFNDFTAKFTIGQFNAQFAGMSFGSQTQDQFTLLACGRNLTLGALKNLNENQLISSSGWRHSKTYILMFSAQSSPIWNMEELDEICYQLHNKNAFLYYVDMANGAMPDEMKKYFDGNTSISNPNQLQMNSTADQDLVLAVTSSYHAYQYPPLRNLSTVIADFVFVVDLSNTGVLAQVKDVLSNLIDGMNINANNSQASLIVYNENGIISESTFVLNQYQNANDLQKALDNMNQTTSTPTTDFGKALVYLEERIFNNSFNDQNQDEILWWLNQTVTMVNELGRNWNHFERMAVFSFDSDFYVEKSLHSMNNFADFSAGVLNIQPSNETLNLANALQAIDESQLPYAGLLQNVIMFLDESVNDTISQAIPFAQNLMAKGTVLAVTINGSAFWQLGSNNTAAFSCFPNLTPYDCIWKIDAFLGAVLPTTTIRPTTSYSQICRPLASSSTYISSFATTTYTDFYSDASIRMKYMLKDLAIYWNHFDGVDISYIGESFYQLRDYGDIHNYNDFDAAITNLPYADNFTDLLTVLQAANQILSICEFGNQNAVLFVDSDLFDLEIDQGTLDEADKLKAKGGLIFVAMGFNLSQYPTIEKKYETAMWQNLSDWSSNQFSYQSTLSKVATFLGVSDYHATPPPPSDWPIQ</sequence>
<dbReference type="SUPFAM" id="SSF53300">
    <property type="entry name" value="vWA-like"/>
    <property type="match status" value="5"/>
</dbReference>
<feature type="domain" description="VWFA" evidence="1">
    <location>
        <begin position="380"/>
        <end position="592"/>
    </location>
</feature>
<accession>A0AAF3FNF1</accession>
<feature type="domain" description="VWFA" evidence="1">
    <location>
        <begin position="1"/>
        <end position="179"/>
    </location>
</feature>
<dbReference type="InterPro" id="IPR002035">
    <property type="entry name" value="VWF_A"/>
</dbReference>
<dbReference type="AlphaFoldDB" id="A0AAF3FNF1"/>
<evidence type="ECO:0000259" key="1">
    <source>
        <dbReference type="PROSITE" id="PS50234"/>
    </source>
</evidence>
<keyword evidence="2" id="KW-1185">Reference proteome</keyword>
<dbReference type="InterPro" id="IPR036465">
    <property type="entry name" value="vWFA_dom_sf"/>
</dbReference>
<dbReference type="PANTHER" id="PTHR24020:SF84">
    <property type="entry name" value="VWFA DOMAIN-CONTAINING PROTEIN"/>
    <property type="match status" value="1"/>
</dbReference>
<dbReference type="WBParaSite" id="MBELARI_LOCUS7209">
    <property type="protein sequence ID" value="MBELARI_LOCUS7209"/>
    <property type="gene ID" value="MBELARI_LOCUS7209"/>
</dbReference>
<dbReference type="PROSITE" id="PS50234">
    <property type="entry name" value="VWFA"/>
    <property type="match status" value="2"/>
</dbReference>
<dbReference type="Pfam" id="PF00092">
    <property type="entry name" value="VWA"/>
    <property type="match status" value="2"/>
</dbReference>